<dbReference type="STRING" id="748449.Halha_1251"/>
<comment type="cofactor">
    <cofactor evidence="1">
        <name>[2Fe-2S] cluster</name>
        <dbReference type="ChEBI" id="CHEBI:190135"/>
    </cofactor>
    <text evidence="1">Binds 1 [2Fe-2S] cluster per subunit.</text>
</comment>
<dbReference type="InterPro" id="IPR017927">
    <property type="entry name" value="FAD-bd_FR_type"/>
</dbReference>
<dbReference type="NCBIfam" id="TIGR02911">
    <property type="entry name" value="sulfite_red_B"/>
    <property type="match status" value="1"/>
</dbReference>
<dbReference type="InterPro" id="IPR039261">
    <property type="entry name" value="FNR_nucleotide-bd"/>
</dbReference>
<dbReference type="Pfam" id="PF00175">
    <property type="entry name" value="NAD_binding_1"/>
    <property type="match status" value="1"/>
</dbReference>
<dbReference type="HOGENOM" id="CLU_003827_1_1_9"/>
<feature type="binding site" evidence="1">
    <location>
        <position position="242"/>
    </location>
    <ligand>
        <name>[2Fe-2S] cluster</name>
        <dbReference type="ChEBI" id="CHEBI:190135"/>
    </ligand>
</feature>
<sequence>MSKNPYLPEHAEIIDIKQETEVDYTYRLDIDLDVENGQFVEVSIPKVGECPISVSDFGDDYIDLTIRHVGKVTNQIGDLEVGDKLGIRGPYGNGFPMDKYQGTDMVIAAGGTGLAPVKSIINHYYNNPAEVASLTLLLGFKSPDNILFREEIKKWRAAEHIDVILTVDKGDKEWRGNKGLITNFVDQVEFTNLDNMEVIVVGPPIMMKFTTQEFMKHDLTQEQIWVSFERKMSCGIGKCGHCKIDDTYVCVEGPVFNYPTAEKLID</sequence>
<dbReference type="GO" id="GO:0046872">
    <property type="term" value="F:metal ion binding"/>
    <property type="evidence" value="ECO:0007669"/>
    <property type="project" value="UniProtKB-KW"/>
</dbReference>
<keyword evidence="1" id="KW-0408">Iron</keyword>
<keyword evidence="1" id="KW-0411">Iron-sulfur</keyword>
<protein>
    <submittedName>
        <fullName evidence="3">Sulfite reductase, subunit B</fullName>
    </submittedName>
</protein>
<keyword evidence="4" id="KW-1185">Reference proteome</keyword>
<evidence type="ECO:0000313" key="4">
    <source>
        <dbReference type="Proteomes" id="UP000010880"/>
    </source>
</evidence>
<dbReference type="InterPro" id="IPR001433">
    <property type="entry name" value="OxRdtase_FAD/NAD-bd"/>
</dbReference>
<dbReference type="AlphaFoldDB" id="L0K7D6"/>
<feature type="binding site" evidence="1">
    <location>
        <position position="239"/>
    </location>
    <ligand>
        <name>[2Fe-2S] cluster</name>
        <dbReference type="ChEBI" id="CHEBI:190135"/>
    </ligand>
</feature>
<accession>L0K7D6</accession>
<organism evidence="3 4">
    <name type="scientific">Halobacteroides halobius (strain ATCC 35273 / DSM 5150 / MD-1)</name>
    <dbReference type="NCBI Taxonomy" id="748449"/>
    <lineage>
        <taxon>Bacteria</taxon>
        <taxon>Bacillati</taxon>
        <taxon>Bacillota</taxon>
        <taxon>Clostridia</taxon>
        <taxon>Halanaerobiales</taxon>
        <taxon>Halobacteroidaceae</taxon>
        <taxon>Halobacteroides</taxon>
    </lineage>
</organism>
<dbReference type="InterPro" id="IPR012165">
    <property type="entry name" value="Cyt_c3_hydrogenase_gsu"/>
</dbReference>
<dbReference type="InterPro" id="IPR014260">
    <property type="entry name" value="Sulphite_reductase_B"/>
</dbReference>
<dbReference type="SUPFAM" id="SSF63380">
    <property type="entry name" value="Riboflavin synthase domain-like"/>
    <property type="match status" value="1"/>
</dbReference>
<dbReference type="InterPro" id="IPR050353">
    <property type="entry name" value="PyrK_electron_transfer"/>
</dbReference>
<feature type="binding site" evidence="1">
    <location>
        <position position="234"/>
    </location>
    <ligand>
        <name>[2Fe-2S] cluster</name>
        <dbReference type="ChEBI" id="CHEBI:190135"/>
    </ligand>
</feature>
<feature type="domain" description="FAD-binding FR-type" evidence="2">
    <location>
        <begin position="6"/>
        <end position="97"/>
    </location>
</feature>
<dbReference type="GO" id="GO:0050660">
    <property type="term" value="F:flavin adenine dinucleotide binding"/>
    <property type="evidence" value="ECO:0007669"/>
    <property type="project" value="InterPro"/>
</dbReference>
<keyword evidence="1" id="KW-0001">2Fe-2S</keyword>
<proteinExistence type="predicted"/>
<dbReference type="PANTHER" id="PTHR43513">
    <property type="entry name" value="DIHYDROOROTATE DEHYDROGENASE B (NAD(+)), ELECTRON TRANSFER SUBUNIT"/>
    <property type="match status" value="1"/>
</dbReference>
<dbReference type="Gene3D" id="2.40.30.10">
    <property type="entry name" value="Translation factors"/>
    <property type="match status" value="1"/>
</dbReference>
<keyword evidence="1" id="KW-0479">Metal-binding</keyword>
<dbReference type="eggNOG" id="COG0543">
    <property type="taxonomic scope" value="Bacteria"/>
</dbReference>
<dbReference type="InterPro" id="IPR019480">
    <property type="entry name" value="Dihydroorotate_DH_Fe-S-bd"/>
</dbReference>
<dbReference type="OrthoDB" id="9796486at2"/>
<dbReference type="InterPro" id="IPR017938">
    <property type="entry name" value="Riboflavin_synthase-like_b-brl"/>
</dbReference>
<dbReference type="SUPFAM" id="SSF52343">
    <property type="entry name" value="Ferredoxin reductase-like, C-terminal NADP-linked domain"/>
    <property type="match status" value="1"/>
</dbReference>
<dbReference type="PRINTS" id="PR00406">
    <property type="entry name" value="CYTB5RDTASE"/>
</dbReference>
<evidence type="ECO:0000256" key="1">
    <source>
        <dbReference type="PIRSR" id="PIRSR006816-2"/>
    </source>
</evidence>
<name>L0K7D6_HALHC</name>
<dbReference type="KEGG" id="hhl:Halha_1251"/>
<dbReference type="Proteomes" id="UP000010880">
    <property type="component" value="Chromosome"/>
</dbReference>
<dbReference type="GO" id="GO:0006221">
    <property type="term" value="P:pyrimidine nucleotide biosynthetic process"/>
    <property type="evidence" value="ECO:0007669"/>
    <property type="project" value="InterPro"/>
</dbReference>
<feature type="binding site" evidence="1">
    <location>
        <position position="250"/>
    </location>
    <ligand>
        <name>[2Fe-2S] cluster</name>
        <dbReference type="ChEBI" id="CHEBI:190135"/>
    </ligand>
</feature>
<dbReference type="PATRIC" id="fig|748449.3.peg.1211"/>
<gene>
    <name evidence="3" type="ordered locus">Halha_1251</name>
</gene>
<evidence type="ECO:0000313" key="3">
    <source>
        <dbReference type="EMBL" id="AGB41197.1"/>
    </source>
</evidence>
<dbReference type="CDD" id="cd06221">
    <property type="entry name" value="sulfite_reductase_like"/>
    <property type="match status" value="1"/>
</dbReference>
<dbReference type="RefSeq" id="WP_015326919.1">
    <property type="nucleotide sequence ID" value="NC_019978.1"/>
</dbReference>
<dbReference type="Pfam" id="PF10418">
    <property type="entry name" value="DHODB_Fe-S_bind"/>
    <property type="match status" value="1"/>
</dbReference>
<evidence type="ECO:0000259" key="2">
    <source>
        <dbReference type="PROSITE" id="PS51384"/>
    </source>
</evidence>
<dbReference type="EMBL" id="CP003359">
    <property type="protein sequence ID" value="AGB41197.1"/>
    <property type="molecule type" value="Genomic_DNA"/>
</dbReference>
<reference evidence="4" key="1">
    <citation type="submission" date="2012-02" db="EMBL/GenBank/DDBJ databases">
        <title>The complete genome of Halobacteroides halobius DSM 5150.</title>
        <authorList>
            <person name="Lucas S."/>
            <person name="Copeland A."/>
            <person name="Lapidus A."/>
            <person name="Glavina del Rio T."/>
            <person name="Dalin E."/>
            <person name="Tice H."/>
            <person name="Bruce D."/>
            <person name="Goodwin L."/>
            <person name="Pitluck S."/>
            <person name="Peters L."/>
            <person name="Mikhailova N."/>
            <person name="Gu W."/>
            <person name="Kyrpides N."/>
            <person name="Mavromatis K."/>
            <person name="Ivanova N."/>
            <person name="Brettin T."/>
            <person name="Detter J.C."/>
            <person name="Han C."/>
            <person name="Larimer F."/>
            <person name="Land M."/>
            <person name="Hauser L."/>
            <person name="Markowitz V."/>
            <person name="Cheng J.-F."/>
            <person name="Hugenholtz P."/>
            <person name="Woyke T."/>
            <person name="Wu D."/>
            <person name="Tindall B."/>
            <person name="Pomrenke H."/>
            <person name="Brambilla E."/>
            <person name="Klenk H.-P."/>
            <person name="Eisen J.A."/>
        </authorList>
    </citation>
    <scope>NUCLEOTIDE SEQUENCE [LARGE SCALE GENOMIC DNA]</scope>
    <source>
        <strain evidence="4">ATCC 35273 / DSM 5150 / MD-1</strain>
    </source>
</reference>
<dbReference type="PANTHER" id="PTHR43513:SF1">
    <property type="entry name" value="ANAEROBIC SULFITE REDUCTASE SUBUNIT B"/>
    <property type="match status" value="1"/>
</dbReference>
<dbReference type="Gene3D" id="3.40.50.80">
    <property type="entry name" value="Nucleotide-binding domain of ferredoxin-NADP reductase (FNR) module"/>
    <property type="match status" value="1"/>
</dbReference>
<dbReference type="GO" id="GO:0051537">
    <property type="term" value="F:2 iron, 2 sulfur cluster binding"/>
    <property type="evidence" value="ECO:0007669"/>
    <property type="project" value="UniProtKB-KW"/>
</dbReference>
<dbReference type="GO" id="GO:0016491">
    <property type="term" value="F:oxidoreductase activity"/>
    <property type="evidence" value="ECO:0007669"/>
    <property type="project" value="InterPro"/>
</dbReference>
<dbReference type="PIRSF" id="PIRSF006816">
    <property type="entry name" value="Cyc3_hyd_g"/>
    <property type="match status" value="1"/>
</dbReference>
<dbReference type="PROSITE" id="PS51384">
    <property type="entry name" value="FAD_FR"/>
    <property type="match status" value="1"/>
</dbReference>